<evidence type="ECO:0000313" key="1">
    <source>
        <dbReference type="EMBL" id="RXH94236.1"/>
    </source>
</evidence>
<protein>
    <submittedName>
        <fullName evidence="1">Uncharacterized protein</fullName>
    </submittedName>
</protein>
<proteinExistence type="predicted"/>
<comment type="caution">
    <text evidence="1">The sequence shown here is derived from an EMBL/GenBank/DDBJ whole genome shotgun (WGS) entry which is preliminary data.</text>
</comment>
<keyword evidence="2" id="KW-1185">Reference proteome</keyword>
<gene>
    <name evidence="1" type="ORF">DVH24_023920</name>
</gene>
<dbReference type="Proteomes" id="UP000290289">
    <property type="component" value="Chromosome 7"/>
</dbReference>
<dbReference type="EMBL" id="RDQH01000333">
    <property type="protein sequence ID" value="RXH94236.1"/>
    <property type="molecule type" value="Genomic_DNA"/>
</dbReference>
<reference evidence="1 2" key="1">
    <citation type="submission" date="2018-10" db="EMBL/GenBank/DDBJ databases">
        <title>A high-quality apple genome assembly.</title>
        <authorList>
            <person name="Hu J."/>
        </authorList>
    </citation>
    <scope>NUCLEOTIDE SEQUENCE [LARGE SCALE GENOMIC DNA]</scope>
    <source>
        <strain evidence="2">cv. HFTH1</strain>
        <tissue evidence="1">Young leaf</tissue>
    </source>
</reference>
<accession>A0A498JGG4</accession>
<dbReference type="AlphaFoldDB" id="A0A498JGG4"/>
<name>A0A498JGG4_MALDO</name>
<evidence type="ECO:0000313" key="2">
    <source>
        <dbReference type="Proteomes" id="UP000290289"/>
    </source>
</evidence>
<organism evidence="1 2">
    <name type="scientific">Malus domestica</name>
    <name type="common">Apple</name>
    <name type="synonym">Pyrus malus</name>
    <dbReference type="NCBI Taxonomy" id="3750"/>
    <lineage>
        <taxon>Eukaryota</taxon>
        <taxon>Viridiplantae</taxon>
        <taxon>Streptophyta</taxon>
        <taxon>Embryophyta</taxon>
        <taxon>Tracheophyta</taxon>
        <taxon>Spermatophyta</taxon>
        <taxon>Magnoliopsida</taxon>
        <taxon>eudicotyledons</taxon>
        <taxon>Gunneridae</taxon>
        <taxon>Pentapetalae</taxon>
        <taxon>rosids</taxon>
        <taxon>fabids</taxon>
        <taxon>Rosales</taxon>
        <taxon>Rosaceae</taxon>
        <taxon>Amygdaloideae</taxon>
        <taxon>Maleae</taxon>
        <taxon>Malus</taxon>
    </lineage>
</organism>
<sequence length="113" mass="12948">MPKEKSIFIISSERCTASSFYFKTSIALRSSRAVLIAPIDSFCEYKAIFPCTGIHKPRLPHSFCFLDYFIIVGVCFGINYHNNVEDFGRTCGRMLFYKARITEVSSAIKRLEE</sequence>